<dbReference type="OrthoDB" id="5848316at2759"/>
<keyword evidence="3" id="KW-1185">Reference proteome</keyword>
<reference evidence="2 3" key="2">
    <citation type="submission" date="2018-10" db="EMBL/GenBank/DDBJ databases">
        <authorList>
            <consortium name="Pathogen Informatics"/>
        </authorList>
    </citation>
    <scope>NUCLEOTIDE SEQUENCE [LARGE SCALE GENOMIC DNA]</scope>
</reference>
<evidence type="ECO:0000313" key="3">
    <source>
        <dbReference type="Proteomes" id="UP000274131"/>
    </source>
</evidence>
<evidence type="ECO:0000313" key="2">
    <source>
        <dbReference type="EMBL" id="VDD91581.1"/>
    </source>
</evidence>
<sequence length="839" mass="96823">MVGHDERIRVRALNAKIRSLETQNAELIEKLRKRNSEIVGVIGANFSERVRAIQRNGSFGFGSEKASIAGVINESDCANISKSLPSLLVEVDASNTRDFEEISLEFERLLDKEETTNNLPAKNETSTKRTTVPVQGRQVQTEKYFDSSEIETLKDELKITQEECNFAKERVQHVECENFELEVKLKETAEKLKTAKEEIDSFEQKFCHLTDDFGAREAEYNAKIASLMKGYDTGNEGLERRDVGVQTLKKDLTLPCDDKSELVDLDQINNNPITENSYGARLESGYSIQERSSDTEYRKMRKRKEVCQSGEDLIDESSKRIELELLLNSRNKKQAEFEKKNAEKEKLMSKTIEQQENEIILLRSAVEKYAAELLAAERQKEEQSAERFFQNALVKAEEQAGEVEEPKNLREESLERRTKEECLLFKQLTEKQKFWETVFSEKENEIASMQKKMDELAAEKHEYDVLKQEFNTLRLKCNIMQEDQTILESELNQYKVKVRENAEEKSRLENLLSEMQNEYSSLKQVYCTERSELEAQKEELRRLHAKLDSLMEERKEGNEELHLDKLEEAVSLMDQLREEYSLLTGEKLSLLKKVDELKVELEVQRKSCFVRDVDCRTDAHFNDVAYDIEGATVTPLESTTTNVAPGCEKSGISVAGNFEEGRIQSTLEIENVILRECVAQNTAMQDTLSEDVDRLLEIKAELETTVEALKGEIWSLNAQLKASIADRDNFSDKLCELTQLMEDEREEAKQRERELEEQKDFAEKSQRQAALAENESNRRLVEWQEKSAEMETSYSQLRNAYDQLTSYYQQLQDAYNVLYASTVKETVNAETETELLQVV</sequence>
<dbReference type="STRING" id="51028.A0A0N4V8R9"/>
<dbReference type="Proteomes" id="UP000274131">
    <property type="component" value="Unassembled WGS sequence"/>
</dbReference>
<dbReference type="EMBL" id="UXUI01008472">
    <property type="protein sequence ID" value="VDD91581.1"/>
    <property type="molecule type" value="Genomic_DNA"/>
</dbReference>
<dbReference type="WBParaSite" id="EVEC_0000678401-mRNA-1">
    <property type="protein sequence ID" value="EVEC_0000678401-mRNA-1"/>
    <property type="gene ID" value="EVEC_0000678401"/>
</dbReference>
<evidence type="ECO:0000256" key="1">
    <source>
        <dbReference type="SAM" id="Coils"/>
    </source>
</evidence>
<feature type="coiled-coil region" evidence="1">
    <location>
        <begin position="692"/>
        <end position="814"/>
    </location>
</feature>
<name>A0A0N4V8R9_ENTVE</name>
<feature type="coiled-coil region" evidence="1">
    <location>
        <begin position="150"/>
        <end position="205"/>
    </location>
</feature>
<feature type="coiled-coil region" evidence="1">
    <location>
        <begin position="439"/>
        <end position="586"/>
    </location>
</feature>
<accession>A0A0N4V8R9</accession>
<feature type="coiled-coil region" evidence="1">
    <location>
        <begin position="10"/>
        <end position="37"/>
    </location>
</feature>
<feature type="coiled-coil region" evidence="1">
    <location>
        <begin position="323"/>
        <end position="386"/>
    </location>
</feature>
<proteinExistence type="predicted"/>
<reference evidence="4" key="1">
    <citation type="submission" date="2017-02" db="UniProtKB">
        <authorList>
            <consortium name="WormBaseParasite"/>
        </authorList>
    </citation>
    <scope>IDENTIFICATION</scope>
</reference>
<evidence type="ECO:0000313" key="4">
    <source>
        <dbReference type="WBParaSite" id="EVEC_0000678401-mRNA-1"/>
    </source>
</evidence>
<keyword evidence="1" id="KW-0175">Coiled coil</keyword>
<gene>
    <name evidence="2" type="ORF">EVEC_LOCUS6332</name>
</gene>
<protein>
    <submittedName>
        <fullName evidence="4">GOLGA2L5 domain-containing protein</fullName>
    </submittedName>
</protein>
<dbReference type="AlphaFoldDB" id="A0A0N4V8R9"/>
<organism evidence="4">
    <name type="scientific">Enterobius vermicularis</name>
    <name type="common">Human pinworm</name>
    <dbReference type="NCBI Taxonomy" id="51028"/>
    <lineage>
        <taxon>Eukaryota</taxon>
        <taxon>Metazoa</taxon>
        <taxon>Ecdysozoa</taxon>
        <taxon>Nematoda</taxon>
        <taxon>Chromadorea</taxon>
        <taxon>Rhabditida</taxon>
        <taxon>Spirurina</taxon>
        <taxon>Oxyuridomorpha</taxon>
        <taxon>Oxyuroidea</taxon>
        <taxon>Oxyuridae</taxon>
        <taxon>Enterobius</taxon>
    </lineage>
</organism>